<evidence type="ECO:0000313" key="2">
    <source>
        <dbReference type="EMBL" id="AWI79763.1"/>
    </source>
</evidence>
<dbReference type="Pfam" id="PF13692">
    <property type="entry name" value="Glyco_trans_1_4"/>
    <property type="match status" value="1"/>
</dbReference>
<dbReference type="SUPFAM" id="SSF53756">
    <property type="entry name" value="UDP-Glycosyltransferase/glycogen phosphorylase"/>
    <property type="match status" value="1"/>
</dbReference>
<proteinExistence type="predicted"/>
<dbReference type="InterPro" id="IPR028098">
    <property type="entry name" value="Glyco_trans_4-like_N"/>
</dbReference>
<dbReference type="PANTHER" id="PTHR12526:SF622">
    <property type="entry name" value="GLYCOSYLTRANSFERASE (GROUP I)"/>
    <property type="match status" value="1"/>
</dbReference>
<protein>
    <recommendedName>
        <fullName evidence="1">Glycosyltransferase subfamily 4-like N-terminal domain-containing protein</fullName>
    </recommendedName>
</protein>
<dbReference type="GO" id="GO:0016757">
    <property type="term" value="F:glycosyltransferase activity"/>
    <property type="evidence" value="ECO:0007669"/>
    <property type="project" value="UniProtKB-ARBA"/>
</dbReference>
<dbReference type="Proteomes" id="UP000244902">
    <property type="component" value="Chromosome"/>
</dbReference>
<reference evidence="2 3" key="1">
    <citation type="submission" date="2017-06" db="EMBL/GenBank/DDBJ databases">
        <title>Azoarcus sp. TSNA42 complete genome sequence.</title>
        <authorList>
            <person name="Woo J.-H."/>
            <person name="Kim H.-S."/>
        </authorList>
    </citation>
    <scope>NUCLEOTIDE SEQUENCE [LARGE SCALE GENOMIC DNA]</scope>
    <source>
        <strain evidence="2 3">TSNA42</strain>
    </source>
</reference>
<dbReference type="Gene3D" id="3.40.50.2000">
    <property type="entry name" value="Glycogen Phosphorylase B"/>
    <property type="match status" value="2"/>
</dbReference>
<dbReference type="EMBL" id="CP022188">
    <property type="protein sequence ID" value="AWI79763.1"/>
    <property type="molecule type" value="Genomic_DNA"/>
</dbReference>
<dbReference type="Pfam" id="PF13579">
    <property type="entry name" value="Glyco_trans_4_4"/>
    <property type="match status" value="1"/>
</dbReference>
<dbReference type="AlphaFoldDB" id="A0A2U8H2H4"/>
<sequence>MSRLKLFTLSHFRTVRDTLSGYSRYARLRISGLGAGSSGGQQGNRHLLLLAWLFPPTVSGGVYRPLSFARRAADLGWQVTVIAGPEPDVPSHAGRYLLDRLPSSVRVVRISESTLRPSYRFFPYIDGGFGNVIDTLERAIADDISTPSLIFASGPPFHNFVVGWHLSRRLKRPLVLDYRDEWTQCPFDFVGQGNSDFFWERKCLEQASSVVFTTRSFIEQAQIAFPEADTRKFVHIPNGFDFDDLKQVAPNATQAVHPHYVLLSFLGALGPHTPPDGFLAAVRRMLAVHPNWRERLRIQFVGERHRSVDRMIADSDLSDIISLRDQVSKPEAMEIMRDSSALIAFNPISLRRYIPGKLFDYIASGRPILVYGEGGEVASIVRELDAGAVVPENDIDRLREALSGLSSRPLATDESERKDWLKRHERSVLADRLIEELDNLVAKRH</sequence>
<feature type="domain" description="Glycosyltransferase subfamily 4-like N-terminal" evidence="1">
    <location>
        <begin position="63"/>
        <end position="239"/>
    </location>
</feature>
<evidence type="ECO:0000259" key="1">
    <source>
        <dbReference type="Pfam" id="PF13579"/>
    </source>
</evidence>
<organism evidence="2 3">
    <name type="scientific">Parazoarcus communis</name>
    <dbReference type="NCBI Taxonomy" id="41977"/>
    <lineage>
        <taxon>Bacteria</taxon>
        <taxon>Pseudomonadati</taxon>
        <taxon>Pseudomonadota</taxon>
        <taxon>Betaproteobacteria</taxon>
        <taxon>Rhodocyclales</taxon>
        <taxon>Zoogloeaceae</taxon>
        <taxon>Parazoarcus</taxon>
    </lineage>
</organism>
<accession>A0A2U8H2H4</accession>
<name>A0A2U8H2H4_9RHOO</name>
<gene>
    <name evidence="2" type="ORF">CEW87_10505</name>
</gene>
<dbReference type="PANTHER" id="PTHR12526">
    <property type="entry name" value="GLYCOSYLTRANSFERASE"/>
    <property type="match status" value="1"/>
</dbReference>
<evidence type="ECO:0000313" key="3">
    <source>
        <dbReference type="Proteomes" id="UP000244902"/>
    </source>
</evidence>